<accession>A0A1G2D3T7</accession>
<dbReference type="PANTHER" id="PTHR43245:SF13">
    <property type="entry name" value="UDP-D-APIOSE_UDP-D-XYLOSE SYNTHASE 2"/>
    <property type="match status" value="1"/>
</dbReference>
<dbReference type="InterPro" id="IPR036291">
    <property type="entry name" value="NAD(P)-bd_dom_sf"/>
</dbReference>
<protein>
    <recommendedName>
        <fullName evidence="1">NAD-dependent epimerase/dehydratase domain-containing protein</fullName>
    </recommendedName>
</protein>
<dbReference type="Gene3D" id="3.90.25.10">
    <property type="entry name" value="UDP-galactose 4-epimerase, domain 1"/>
    <property type="match status" value="1"/>
</dbReference>
<dbReference type="Proteomes" id="UP000177996">
    <property type="component" value="Unassembled WGS sequence"/>
</dbReference>
<gene>
    <name evidence="2" type="ORF">A3D65_01055</name>
</gene>
<feature type="domain" description="NAD-dependent epimerase/dehydratase" evidence="1">
    <location>
        <begin position="9"/>
        <end position="242"/>
    </location>
</feature>
<dbReference type="InterPro" id="IPR050177">
    <property type="entry name" value="Lipid_A_modif_metabolic_enz"/>
</dbReference>
<comment type="caution">
    <text evidence="2">The sequence shown here is derived from an EMBL/GenBank/DDBJ whole genome shotgun (WGS) entry which is preliminary data.</text>
</comment>
<dbReference type="SUPFAM" id="SSF51735">
    <property type="entry name" value="NAD(P)-binding Rossmann-fold domains"/>
    <property type="match status" value="1"/>
</dbReference>
<sequence length="304" mass="33158">MSDSTKHAVVTGGAGFIGSHLVAELIKRGWEVDVIDNLVEGKRERVHPSARFHQVDIRDLAAITQLFADADCVFHLAALPSVEYSIQDPRESHEVNCTGTLHVLEAAKAGGVKRVVYSASCAAYGNQEIIPFHEELKVRPASPYAVQKYVGEQYARLYADLHGLSTVTLRYFNVYGPDQNMNGPYASVLGRFMVRKGEGKPLQITGDGNQTRDFVHVRDVVAANLLAAESPDVGQGEVLNVGSGEAITINDLAKFFGGPVEYVSKRQEIRDALADCTRAKEALGWKPAVTLEEGIAELLRHNGF</sequence>
<organism evidence="2 3">
    <name type="scientific">Candidatus Lloydbacteria bacterium RIFCSPHIGHO2_02_FULL_50_13</name>
    <dbReference type="NCBI Taxonomy" id="1798661"/>
    <lineage>
        <taxon>Bacteria</taxon>
        <taxon>Candidatus Lloydiibacteriota</taxon>
    </lineage>
</organism>
<dbReference type="EMBL" id="MHLL01000038">
    <property type="protein sequence ID" value="OGZ08304.1"/>
    <property type="molecule type" value="Genomic_DNA"/>
</dbReference>
<proteinExistence type="predicted"/>
<evidence type="ECO:0000313" key="2">
    <source>
        <dbReference type="EMBL" id="OGZ08304.1"/>
    </source>
</evidence>
<evidence type="ECO:0000259" key="1">
    <source>
        <dbReference type="Pfam" id="PF01370"/>
    </source>
</evidence>
<evidence type="ECO:0000313" key="3">
    <source>
        <dbReference type="Proteomes" id="UP000177996"/>
    </source>
</evidence>
<reference evidence="2 3" key="1">
    <citation type="journal article" date="2016" name="Nat. Commun.">
        <title>Thousands of microbial genomes shed light on interconnected biogeochemical processes in an aquifer system.</title>
        <authorList>
            <person name="Anantharaman K."/>
            <person name="Brown C.T."/>
            <person name="Hug L.A."/>
            <person name="Sharon I."/>
            <person name="Castelle C.J."/>
            <person name="Probst A.J."/>
            <person name="Thomas B.C."/>
            <person name="Singh A."/>
            <person name="Wilkins M.J."/>
            <person name="Karaoz U."/>
            <person name="Brodie E.L."/>
            <person name="Williams K.H."/>
            <person name="Hubbard S.S."/>
            <person name="Banfield J.F."/>
        </authorList>
    </citation>
    <scope>NUCLEOTIDE SEQUENCE [LARGE SCALE GENOMIC DNA]</scope>
</reference>
<dbReference type="PANTHER" id="PTHR43245">
    <property type="entry name" value="BIFUNCTIONAL POLYMYXIN RESISTANCE PROTEIN ARNA"/>
    <property type="match status" value="1"/>
</dbReference>
<dbReference type="STRING" id="1798661.A3D65_01055"/>
<dbReference type="Gene3D" id="3.40.50.720">
    <property type="entry name" value="NAD(P)-binding Rossmann-like Domain"/>
    <property type="match status" value="1"/>
</dbReference>
<dbReference type="InterPro" id="IPR001509">
    <property type="entry name" value="Epimerase_deHydtase"/>
</dbReference>
<dbReference type="Pfam" id="PF01370">
    <property type="entry name" value="Epimerase"/>
    <property type="match status" value="1"/>
</dbReference>
<dbReference type="AlphaFoldDB" id="A0A1G2D3T7"/>
<name>A0A1G2D3T7_9BACT</name>